<feature type="transmembrane region" description="Helical" evidence="9">
    <location>
        <begin position="267"/>
        <end position="290"/>
    </location>
</feature>
<feature type="transmembrane region" description="Helical" evidence="9">
    <location>
        <begin position="28"/>
        <end position="49"/>
    </location>
</feature>
<keyword evidence="2" id="KW-1032">Host cell membrane</keyword>
<dbReference type="InterPro" id="IPR050119">
    <property type="entry name" value="CCR1-9-like"/>
</dbReference>
<keyword evidence="11" id="KW-0261">Viral envelope protein</keyword>
<feature type="transmembrane region" description="Helical" evidence="9">
    <location>
        <begin position="226"/>
        <end position="247"/>
    </location>
</feature>
<dbReference type="GO" id="GO:0020002">
    <property type="term" value="C:host cell plasma membrane"/>
    <property type="evidence" value="ECO:0007669"/>
    <property type="project" value="UniProtKB-SubCell"/>
</dbReference>
<keyword evidence="5" id="KW-0297">G-protein coupled receptor</keyword>
<dbReference type="PROSITE" id="PS50262">
    <property type="entry name" value="G_PROTEIN_RECEP_F1_2"/>
    <property type="match status" value="1"/>
</dbReference>
<evidence type="ECO:0000256" key="8">
    <source>
        <dbReference type="ARBA" id="ARBA00023224"/>
    </source>
</evidence>
<evidence type="ECO:0000256" key="2">
    <source>
        <dbReference type="ARBA" id="ARBA00022511"/>
    </source>
</evidence>
<feature type="domain" description="G-protein coupled receptors family 1 profile" evidence="10">
    <location>
        <begin position="39"/>
        <end position="287"/>
    </location>
</feature>
<evidence type="ECO:0000256" key="9">
    <source>
        <dbReference type="SAM" id="Phobius"/>
    </source>
</evidence>
<keyword evidence="2" id="KW-1043">Host membrane</keyword>
<dbReference type="SUPFAM" id="SSF81321">
    <property type="entry name" value="Family A G protein-coupled receptor-like"/>
    <property type="match status" value="1"/>
</dbReference>
<dbReference type="Proteomes" id="UP000099188">
    <property type="component" value="Segment"/>
</dbReference>
<gene>
    <name evidence="11" type="primary">US27</name>
    <name evidence="11" type="ORF">CCMVgp157</name>
</gene>
<keyword evidence="8" id="KW-0807">Transducer</keyword>
<keyword evidence="6 9" id="KW-0472">Membrane</keyword>
<keyword evidence="7" id="KW-0675">Receptor</keyword>
<keyword evidence="4 9" id="KW-1133">Transmembrane helix</keyword>
<dbReference type="KEGG" id="vg:935604"/>
<proteinExistence type="predicted"/>
<dbReference type="RefSeq" id="NP_612799.1">
    <property type="nucleotide sequence ID" value="NC_003521.1"/>
</dbReference>
<feature type="transmembrane region" description="Helical" evidence="9">
    <location>
        <begin position="96"/>
        <end position="118"/>
    </location>
</feature>
<feature type="transmembrane region" description="Helical" evidence="9">
    <location>
        <begin position="139"/>
        <end position="159"/>
    </location>
</feature>
<dbReference type="GO" id="GO:0019722">
    <property type="term" value="P:calcium-mediated signaling"/>
    <property type="evidence" value="ECO:0007669"/>
    <property type="project" value="TreeGrafter"/>
</dbReference>
<dbReference type="OrthoDB" id="6769at10239"/>
<dbReference type="GO" id="GO:0060326">
    <property type="term" value="P:cell chemotaxis"/>
    <property type="evidence" value="ECO:0007669"/>
    <property type="project" value="TreeGrafter"/>
</dbReference>
<dbReference type="Pfam" id="PF00001">
    <property type="entry name" value="7tm_1"/>
    <property type="match status" value="1"/>
</dbReference>
<dbReference type="GO" id="GO:0019031">
    <property type="term" value="C:viral envelope"/>
    <property type="evidence" value="ECO:0007669"/>
    <property type="project" value="UniProtKB-KW"/>
</dbReference>
<evidence type="ECO:0000256" key="4">
    <source>
        <dbReference type="ARBA" id="ARBA00022989"/>
    </source>
</evidence>
<dbReference type="PANTHER" id="PTHR10489:SF932">
    <property type="entry name" value="G-PROTEIN COUPLED RECEPTORS FAMILY 1 PROFILE DOMAIN-CONTAINING PROTEIN"/>
    <property type="match status" value="1"/>
</dbReference>
<dbReference type="PRINTS" id="PR00237">
    <property type="entry name" value="GPCRRHODOPSN"/>
</dbReference>
<comment type="subcellular location">
    <subcellularLocation>
        <location evidence="1">Host cell membrane</location>
        <topology evidence="1">Multi-pass membrane protein</topology>
    </subcellularLocation>
</comment>
<name>Q8QRT3_9BETA</name>
<evidence type="ECO:0000256" key="6">
    <source>
        <dbReference type="ARBA" id="ARBA00023136"/>
    </source>
</evidence>
<evidence type="ECO:0000259" key="10">
    <source>
        <dbReference type="PROSITE" id="PS50262"/>
    </source>
</evidence>
<dbReference type="PANTHER" id="PTHR10489">
    <property type="entry name" value="CELL ADHESION MOLECULE"/>
    <property type="match status" value="1"/>
</dbReference>
<sequence>MSNNTTSRIPPKIYNTTLYQLYDYTRTWVWVIGFMGILLNLCVILTIVIKRRKKKSPSDVYLCNIALADLALVFILPTILEYVHNHKDTAHHVACYAMNACFYICLFANVCFWTNLFMDRYSAIVWGVQLNSIRNRRRSMWWSLMFWLFALIMASPHYALKQRSDSECVGDYSHDLTKVVFPVFINFKVNILGFLVPIIVMSLAYHNMVRFVINYVGRWNLQTLDVLLVIVVSFGCFWFPFNLALFLESIELMWSSTSRFLGGAIELCLHLGHFFVYFRACFNPLIYIIVGKQMSKDMCDTFRSMCLCCYPRTVPYQDIDLEVKKDFQRRLKDSKKASYHGKNDKVPVEDTEFLL</sequence>
<evidence type="ECO:0000256" key="3">
    <source>
        <dbReference type="ARBA" id="ARBA00022692"/>
    </source>
</evidence>
<dbReference type="GeneID" id="935604"/>
<evidence type="ECO:0000256" key="1">
    <source>
        <dbReference type="ARBA" id="ARBA00004598"/>
    </source>
</evidence>
<dbReference type="Gene3D" id="1.20.1070.10">
    <property type="entry name" value="Rhodopsin 7-helix transmembrane proteins"/>
    <property type="match status" value="1"/>
</dbReference>
<dbReference type="InterPro" id="IPR017452">
    <property type="entry name" value="GPCR_Rhodpsn_7TM"/>
</dbReference>
<dbReference type="GO" id="GO:0006955">
    <property type="term" value="P:immune response"/>
    <property type="evidence" value="ECO:0007669"/>
    <property type="project" value="TreeGrafter"/>
</dbReference>
<keyword evidence="3 9" id="KW-0812">Transmembrane</keyword>
<organism evidence="11 12">
    <name type="scientific">Panine betaherpesvirus 2</name>
    <name type="common">Chimpanzee cytomegalovirus</name>
    <dbReference type="NCBI Taxonomy" id="188763"/>
    <lineage>
        <taxon>Viruses</taxon>
        <taxon>Duplodnaviria</taxon>
        <taxon>Heunggongvirae</taxon>
        <taxon>Peploviricota</taxon>
        <taxon>Herviviricetes</taxon>
        <taxon>Herpesvirales</taxon>
        <taxon>Orthoherpesviridae</taxon>
        <taxon>Betaherpesvirinae</taxon>
        <taxon>Cytomegalovirus</taxon>
        <taxon>Cytomegalovirus paninebeta2</taxon>
    </lineage>
</organism>
<dbReference type="GO" id="GO:0016493">
    <property type="term" value="F:C-C chemokine receptor activity"/>
    <property type="evidence" value="ECO:0007669"/>
    <property type="project" value="TreeGrafter"/>
</dbReference>
<protein>
    <submittedName>
        <fullName evidence="11">Envelope glycoprotein US27</fullName>
    </submittedName>
</protein>
<evidence type="ECO:0000313" key="11">
    <source>
        <dbReference type="EMBL" id="AAM00805.1"/>
    </source>
</evidence>
<keyword evidence="11" id="KW-0946">Virion</keyword>
<dbReference type="InterPro" id="IPR000276">
    <property type="entry name" value="GPCR_Rhodpsn"/>
</dbReference>
<evidence type="ECO:0000256" key="7">
    <source>
        <dbReference type="ARBA" id="ARBA00023170"/>
    </source>
</evidence>
<dbReference type="GO" id="GO:0007204">
    <property type="term" value="P:positive regulation of cytosolic calcium ion concentration"/>
    <property type="evidence" value="ECO:0007669"/>
    <property type="project" value="TreeGrafter"/>
</dbReference>
<evidence type="ECO:0000256" key="5">
    <source>
        <dbReference type="ARBA" id="ARBA00023040"/>
    </source>
</evidence>
<dbReference type="GO" id="GO:0016020">
    <property type="term" value="C:membrane"/>
    <property type="evidence" value="ECO:0007669"/>
    <property type="project" value="InterPro"/>
</dbReference>
<keyword evidence="12" id="KW-1185">Reference proteome</keyword>
<dbReference type="EMBL" id="AF480884">
    <property type="protein sequence ID" value="AAM00805.1"/>
    <property type="molecule type" value="Genomic_DNA"/>
</dbReference>
<feature type="transmembrane region" description="Helical" evidence="9">
    <location>
        <begin position="61"/>
        <end position="84"/>
    </location>
</feature>
<reference evidence="11 12" key="1">
    <citation type="journal article" date="2003" name="J. Gen. Virol.">
        <title>The human cytomegalovirus genome revisited: comparison with the chimpanzee cytomegalovirus genome.</title>
        <authorList>
            <person name="Davison A.J."/>
            <person name="Dolan A."/>
            <person name="Akter P."/>
            <person name="Addison C."/>
            <person name="Dargan D.J."/>
            <person name="Alcendor D.J."/>
            <person name="McGeoch D.J."/>
            <person name="Hayward G.S."/>
        </authorList>
    </citation>
    <scope>NUCLEOTIDE SEQUENCE [LARGE SCALE GENOMIC DNA]</scope>
    <source>
        <strain evidence="11">Heberling</strain>
    </source>
</reference>
<dbReference type="GO" id="GO:0019957">
    <property type="term" value="F:C-C chemokine binding"/>
    <property type="evidence" value="ECO:0007669"/>
    <property type="project" value="TreeGrafter"/>
</dbReference>
<evidence type="ECO:0000313" key="12">
    <source>
        <dbReference type="Proteomes" id="UP000099188"/>
    </source>
</evidence>
<feature type="transmembrane region" description="Helical" evidence="9">
    <location>
        <begin position="179"/>
        <end position="205"/>
    </location>
</feature>
<accession>Q8QRT3</accession>